<dbReference type="GO" id="GO:0008340">
    <property type="term" value="P:determination of adult lifespan"/>
    <property type="evidence" value="ECO:0007669"/>
    <property type="project" value="TreeGrafter"/>
</dbReference>
<sequence>MLGRKRILDSIVKNGKSILAIRYMGTSSAAEKRMLDRMLRVDHAGEFGATRIYAGQYAALKGTSEAALIKHMWDQEKVHLETFQKLIPEYRSRPTVLMPIWNVAGFLLGAGTAMMGKEAAMACTVAVETVIGEHYDDQIRKLMETDPKKYEGLMKTLSKFRDEEMEHHDTGLEHDAEKAPMYKVLNTSIKAGCKIAIWLSERI</sequence>
<feature type="binding site" evidence="8">
    <location>
        <position position="76"/>
    </location>
    <ligand>
        <name>Fe cation</name>
        <dbReference type="ChEBI" id="CHEBI:24875"/>
        <label>1</label>
    </ligand>
</feature>
<dbReference type="OrthoDB" id="275371at2759"/>
<keyword evidence="5 8" id="KW-0408">Iron</keyword>
<comment type="similarity">
    <text evidence="8">Belongs to the COQ7 family.</text>
</comment>
<feature type="binding site" evidence="8">
    <location>
        <position position="76"/>
    </location>
    <ligand>
        <name>Fe cation</name>
        <dbReference type="ChEBI" id="CHEBI:24875"/>
        <label>2</label>
    </ligand>
</feature>
<reference evidence="9 10" key="1">
    <citation type="submission" date="2020-08" db="EMBL/GenBank/DDBJ databases">
        <authorList>
            <person name="Hejnol A."/>
        </authorList>
    </citation>
    <scope>NUCLEOTIDE SEQUENCE [LARGE SCALE GENOMIC DNA]</scope>
</reference>
<feature type="binding site" evidence="8">
    <location>
        <position position="164"/>
    </location>
    <ligand>
        <name>Fe cation</name>
        <dbReference type="ChEBI" id="CHEBI:24875"/>
        <label>2</label>
    </ligand>
</feature>
<feature type="binding site" evidence="8">
    <location>
        <position position="46"/>
    </location>
    <ligand>
        <name>Fe cation</name>
        <dbReference type="ChEBI" id="CHEBI:24875"/>
        <label>1</label>
    </ligand>
</feature>
<dbReference type="EMBL" id="CAJFCJ010000019">
    <property type="protein sequence ID" value="CAD5123762.1"/>
    <property type="molecule type" value="Genomic_DNA"/>
</dbReference>
<keyword evidence="6 8" id="KW-0503">Monooxygenase</keyword>
<accession>A0A7I8W6M7</accession>
<dbReference type="Proteomes" id="UP000549394">
    <property type="component" value="Unassembled WGS sequence"/>
</dbReference>
<keyword evidence="10" id="KW-1185">Reference proteome</keyword>
<dbReference type="CDD" id="cd01042">
    <property type="entry name" value="DMQH"/>
    <property type="match status" value="1"/>
</dbReference>
<dbReference type="GO" id="GO:0046872">
    <property type="term" value="F:metal ion binding"/>
    <property type="evidence" value="ECO:0007669"/>
    <property type="project" value="UniProtKB-KW"/>
</dbReference>
<keyword evidence="2 8" id="KW-0831">Ubiquinone biosynthesis</keyword>
<evidence type="ECO:0000256" key="3">
    <source>
        <dbReference type="ARBA" id="ARBA00022723"/>
    </source>
</evidence>
<dbReference type="GO" id="GO:0031314">
    <property type="term" value="C:extrinsic component of mitochondrial inner membrane"/>
    <property type="evidence" value="ECO:0007669"/>
    <property type="project" value="UniProtKB-UniRule"/>
</dbReference>
<organism evidence="9 10">
    <name type="scientific">Dimorphilus gyrociliatus</name>
    <dbReference type="NCBI Taxonomy" id="2664684"/>
    <lineage>
        <taxon>Eukaryota</taxon>
        <taxon>Metazoa</taxon>
        <taxon>Spiralia</taxon>
        <taxon>Lophotrochozoa</taxon>
        <taxon>Annelida</taxon>
        <taxon>Polychaeta</taxon>
        <taxon>Polychaeta incertae sedis</taxon>
        <taxon>Dinophilidae</taxon>
        <taxon>Dimorphilus</taxon>
    </lineage>
</organism>
<dbReference type="GO" id="GO:0006744">
    <property type="term" value="P:ubiquinone biosynthetic process"/>
    <property type="evidence" value="ECO:0007669"/>
    <property type="project" value="UniProtKB-UniRule"/>
</dbReference>
<dbReference type="InterPro" id="IPR011566">
    <property type="entry name" value="Ubq_synth_Coq7"/>
</dbReference>
<dbReference type="GO" id="GO:0010468">
    <property type="term" value="P:regulation of gene expression"/>
    <property type="evidence" value="ECO:0007669"/>
    <property type="project" value="TreeGrafter"/>
</dbReference>
<evidence type="ECO:0000313" key="10">
    <source>
        <dbReference type="Proteomes" id="UP000549394"/>
    </source>
</evidence>
<dbReference type="GO" id="GO:2000377">
    <property type="term" value="P:regulation of reactive oxygen species metabolic process"/>
    <property type="evidence" value="ECO:0007669"/>
    <property type="project" value="TreeGrafter"/>
</dbReference>
<dbReference type="EC" id="1.14.99.60" evidence="8"/>
<keyword evidence="7 8" id="KW-0472">Membrane</keyword>
<comment type="pathway">
    <text evidence="1 8">Cofactor biosynthesis; ubiquinone biosynthesis.</text>
</comment>
<dbReference type="PANTHER" id="PTHR11237">
    <property type="entry name" value="COENZYME Q10 BIOSYNTHESIS PROTEIN 7"/>
    <property type="match status" value="1"/>
</dbReference>
<comment type="subcellular location">
    <subcellularLocation>
        <location evidence="8">Mitochondrion inner membrane</location>
        <topology evidence="8">Peripheral membrane protein</topology>
        <orientation evidence="8">Matrix side</orientation>
    </subcellularLocation>
</comment>
<dbReference type="HAMAP" id="MF_01658">
    <property type="entry name" value="COQ7"/>
    <property type="match status" value="1"/>
</dbReference>
<dbReference type="PANTHER" id="PTHR11237:SF4">
    <property type="entry name" value="5-DEMETHOXYUBIQUINONE HYDROXYLASE, MITOCHONDRIAL"/>
    <property type="match status" value="1"/>
</dbReference>
<evidence type="ECO:0000256" key="1">
    <source>
        <dbReference type="ARBA" id="ARBA00004749"/>
    </source>
</evidence>
<dbReference type="GO" id="GO:0016709">
    <property type="term" value="F:oxidoreductase activity, acting on paired donors, with incorporation or reduction of molecular oxygen, NAD(P)H as one donor, and incorporation of one atom of oxygen"/>
    <property type="evidence" value="ECO:0007669"/>
    <property type="project" value="UniProtKB-UniRule"/>
</dbReference>
<feature type="binding site" evidence="8">
    <location>
        <position position="128"/>
    </location>
    <ligand>
        <name>Fe cation</name>
        <dbReference type="ChEBI" id="CHEBI:24875"/>
        <label>2</label>
    </ligand>
</feature>
<keyword evidence="8" id="KW-0496">Mitochondrion</keyword>
<evidence type="ECO:0000256" key="6">
    <source>
        <dbReference type="ARBA" id="ARBA00023033"/>
    </source>
</evidence>
<dbReference type="Gene3D" id="1.20.1260.10">
    <property type="match status" value="1"/>
</dbReference>
<comment type="catalytic activity">
    <reaction evidence="8">
        <text>a 5-methoxy-2-methyl-3-(all-trans-polyprenyl)benzene-1,4-diol + AH2 + O2 = a 3-demethylubiquinol + A + H2O</text>
        <dbReference type="Rhea" id="RHEA:50908"/>
        <dbReference type="Rhea" id="RHEA-COMP:10859"/>
        <dbReference type="Rhea" id="RHEA-COMP:10914"/>
        <dbReference type="ChEBI" id="CHEBI:13193"/>
        <dbReference type="ChEBI" id="CHEBI:15377"/>
        <dbReference type="ChEBI" id="CHEBI:15379"/>
        <dbReference type="ChEBI" id="CHEBI:17499"/>
        <dbReference type="ChEBI" id="CHEBI:84167"/>
        <dbReference type="ChEBI" id="CHEBI:84422"/>
        <dbReference type="EC" id="1.14.99.60"/>
    </reaction>
</comment>
<dbReference type="UniPathway" id="UPA00232"/>
<evidence type="ECO:0000256" key="5">
    <source>
        <dbReference type="ARBA" id="ARBA00023004"/>
    </source>
</evidence>
<keyword evidence="4 8" id="KW-0560">Oxidoreductase</keyword>
<proteinExistence type="inferred from homology"/>
<comment type="cofactor">
    <cofactor evidence="8">
        <name>Fe cation</name>
        <dbReference type="ChEBI" id="CHEBI:24875"/>
    </cofactor>
    <text evidence="8">Binds 2 iron ions per subunit.</text>
</comment>
<keyword evidence="8" id="KW-0999">Mitochondrion inner membrane</keyword>
<feature type="binding site" evidence="8">
    <location>
        <position position="79"/>
    </location>
    <ligand>
        <name>Fe cation</name>
        <dbReference type="ChEBI" id="CHEBI:24875"/>
        <label>1</label>
    </ligand>
</feature>
<comment type="function">
    <text evidence="8">Catalyzes the hydroxylation of 2-polyprenyl-3-methyl-6-methoxy-1,4-benzoquinol (DMQH2) during ubiquinone biosynthesis. Has also a structural role in the COQ enzyme complex, stabilizing other COQ polypeptides. Involved in lifespan determination in a ubiquinone-independent manner.</text>
</comment>
<name>A0A7I8W6M7_9ANNE</name>
<dbReference type="GO" id="GO:0005634">
    <property type="term" value="C:nucleus"/>
    <property type="evidence" value="ECO:0007669"/>
    <property type="project" value="TreeGrafter"/>
</dbReference>
<feature type="binding site" evidence="8">
    <location>
        <position position="164"/>
    </location>
    <ligand>
        <name>Fe cation</name>
        <dbReference type="ChEBI" id="CHEBI:24875"/>
        <label>1</label>
    </ligand>
</feature>
<feature type="binding site" evidence="8">
    <location>
        <position position="167"/>
    </location>
    <ligand>
        <name>Fe cation</name>
        <dbReference type="ChEBI" id="CHEBI:24875"/>
        <label>2</label>
    </ligand>
</feature>
<evidence type="ECO:0000313" key="9">
    <source>
        <dbReference type="EMBL" id="CAD5123762.1"/>
    </source>
</evidence>
<dbReference type="AlphaFoldDB" id="A0A7I8W6M7"/>
<evidence type="ECO:0000256" key="2">
    <source>
        <dbReference type="ARBA" id="ARBA00022688"/>
    </source>
</evidence>
<dbReference type="GO" id="GO:0008682">
    <property type="term" value="F:3-demethoxyubiquinol 3-hydroxylase activity"/>
    <property type="evidence" value="ECO:0007669"/>
    <property type="project" value="UniProtKB-EC"/>
</dbReference>
<dbReference type="SUPFAM" id="SSF47240">
    <property type="entry name" value="Ferritin-like"/>
    <property type="match status" value="1"/>
</dbReference>
<comment type="caution">
    <text evidence="9">The sequence shown here is derived from an EMBL/GenBank/DDBJ whole genome shotgun (WGS) entry which is preliminary data.</text>
</comment>
<evidence type="ECO:0000256" key="4">
    <source>
        <dbReference type="ARBA" id="ARBA00023002"/>
    </source>
</evidence>
<protein>
    <recommendedName>
        <fullName evidence="8">5-demethoxyubiquinone hydroxylase, mitochondrial</fullName>
        <shortName evidence="8">DMQ hydroxylase</shortName>
        <ecNumber evidence="8">1.14.99.60</ecNumber>
    </recommendedName>
    <alternativeName>
        <fullName evidence="8">Ubiquinone biosynthesis monooxygenase COQ7</fullName>
    </alternativeName>
</protein>
<keyword evidence="3 8" id="KW-0479">Metal-binding</keyword>
<dbReference type="Pfam" id="PF03232">
    <property type="entry name" value="COQ7"/>
    <property type="match status" value="1"/>
</dbReference>
<comment type="subunit">
    <text evidence="8">Component of a multi-subunit COQ enzyme complex.</text>
</comment>
<gene>
    <name evidence="9" type="ORF">DGYR_LOCUS11403</name>
</gene>
<dbReference type="InterPro" id="IPR009078">
    <property type="entry name" value="Ferritin-like_SF"/>
</dbReference>
<dbReference type="InterPro" id="IPR012347">
    <property type="entry name" value="Ferritin-like"/>
</dbReference>
<evidence type="ECO:0000256" key="8">
    <source>
        <dbReference type="HAMAP-Rule" id="MF_03194"/>
    </source>
</evidence>
<evidence type="ECO:0000256" key="7">
    <source>
        <dbReference type="ARBA" id="ARBA00023136"/>
    </source>
</evidence>